<accession>A0A3S9SJK5</accession>
<dbReference type="InterPro" id="IPR012263">
    <property type="entry name" value="M_m6A_EcoRV"/>
</dbReference>
<dbReference type="PANTHER" id="PTHR30481:SF4">
    <property type="entry name" value="SITE-SPECIFIC DNA-METHYLTRANSFERASE (ADENINE-SPECIFIC)"/>
    <property type="match status" value="1"/>
</dbReference>
<proteinExistence type="inferred from homology"/>
<dbReference type="Proteomes" id="UP000282435">
    <property type="component" value="Chromosome"/>
</dbReference>
<dbReference type="InterPro" id="IPR012327">
    <property type="entry name" value="MeTrfase_D12"/>
</dbReference>
<reference evidence="8 9" key="1">
    <citation type="submission" date="2018-12" db="EMBL/GenBank/DDBJ databases">
        <title>Genome sequencing of Eikenella corrodens KCOM 3110 (= JS217).</title>
        <authorList>
            <person name="Koo J.-K."/>
            <person name="Park S.-N."/>
            <person name="Lim Y.K."/>
        </authorList>
    </citation>
    <scope>NUCLEOTIDE SEQUENCE [LARGE SCALE GENOMIC DNA]</scope>
    <source>
        <strain evidence="8 9">KCOM 3110</strain>
    </source>
</reference>
<organism evidence="8 9">
    <name type="scientific">Eikenella corrodens</name>
    <dbReference type="NCBI Taxonomy" id="539"/>
    <lineage>
        <taxon>Bacteria</taxon>
        <taxon>Pseudomonadati</taxon>
        <taxon>Pseudomonadota</taxon>
        <taxon>Betaproteobacteria</taxon>
        <taxon>Neisseriales</taxon>
        <taxon>Neisseriaceae</taxon>
        <taxon>Eikenella</taxon>
    </lineage>
</organism>
<dbReference type="InterPro" id="IPR029063">
    <property type="entry name" value="SAM-dependent_MTases_sf"/>
</dbReference>
<sequence length="270" mass="31081">MGNTNPVSPLRGWLGGKYRLAGTIIPLIPSDHTCYAEVFGGAAWVLFKKPPSKVEAINDINADVINLYRCVQNHLPELLRQAEYLLPSRDEYCRLQHCNPSTLTDIQRAVRFLYLHRMGFGGKVVEFCCAATSTRPPKFRADRLAEELQHSHRRLQGVMLERLNYDDFIARYDKPGTFFYIDPPYWDCETMYGKGIFAKADFERLAEQLRHIKGRFLLSINDVPPIREIFTGFQFKEVSLRYSINKEITTEADELLIANYPINTDRAEPA</sequence>
<evidence type="ECO:0000256" key="6">
    <source>
        <dbReference type="ARBA" id="ARBA00047942"/>
    </source>
</evidence>
<dbReference type="InterPro" id="IPR023095">
    <property type="entry name" value="Ade_MeTrfase_dom_2"/>
</dbReference>
<dbReference type="Gene3D" id="1.10.1020.10">
    <property type="entry name" value="Adenine-specific Methyltransferase, Domain 2"/>
    <property type="match status" value="1"/>
</dbReference>
<dbReference type="Pfam" id="PF02086">
    <property type="entry name" value="MethyltransfD12"/>
    <property type="match status" value="1"/>
</dbReference>
<dbReference type="SUPFAM" id="SSF53335">
    <property type="entry name" value="S-adenosyl-L-methionine-dependent methyltransferases"/>
    <property type="match status" value="1"/>
</dbReference>
<dbReference type="GO" id="GO:1904047">
    <property type="term" value="F:S-adenosyl-L-methionine binding"/>
    <property type="evidence" value="ECO:0007669"/>
    <property type="project" value="TreeGrafter"/>
</dbReference>
<feature type="binding site" evidence="7">
    <location>
        <position position="182"/>
    </location>
    <ligand>
        <name>S-adenosyl-L-methionine</name>
        <dbReference type="ChEBI" id="CHEBI:59789"/>
    </ligand>
</feature>
<evidence type="ECO:0000256" key="5">
    <source>
        <dbReference type="ARBA" id="ARBA00022691"/>
    </source>
</evidence>
<keyword evidence="4" id="KW-0808">Transferase</keyword>
<keyword evidence="3 8" id="KW-0489">Methyltransferase</keyword>
<dbReference type="GO" id="GO:0009007">
    <property type="term" value="F:site-specific DNA-methyltransferase (adenine-specific) activity"/>
    <property type="evidence" value="ECO:0007669"/>
    <property type="project" value="UniProtKB-EC"/>
</dbReference>
<evidence type="ECO:0000256" key="1">
    <source>
        <dbReference type="ARBA" id="ARBA00006594"/>
    </source>
</evidence>
<evidence type="ECO:0000256" key="2">
    <source>
        <dbReference type="ARBA" id="ARBA00011900"/>
    </source>
</evidence>
<feature type="binding site" evidence="7">
    <location>
        <position position="17"/>
    </location>
    <ligand>
        <name>S-adenosyl-L-methionine</name>
        <dbReference type="ChEBI" id="CHEBI:59789"/>
    </ligand>
</feature>
<dbReference type="PRINTS" id="PR00505">
    <property type="entry name" value="D12N6MTFRASE"/>
</dbReference>
<dbReference type="GO" id="GO:0006298">
    <property type="term" value="P:mismatch repair"/>
    <property type="evidence" value="ECO:0007669"/>
    <property type="project" value="TreeGrafter"/>
</dbReference>
<comment type="similarity">
    <text evidence="1">Belongs to the N(4)/N(6)-methyltransferase family.</text>
</comment>
<evidence type="ECO:0000313" key="8">
    <source>
        <dbReference type="EMBL" id="AZR59697.1"/>
    </source>
</evidence>
<dbReference type="GO" id="GO:0009307">
    <property type="term" value="P:DNA restriction-modification system"/>
    <property type="evidence" value="ECO:0007669"/>
    <property type="project" value="InterPro"/>
</dbReference>
<evidence type="ECO:0000256" key="4">
    <source>
        <dbReference type="ARBA" id="ARBA00022679"/>
    </source>
</evidence>
<dbReference type="Gene3D" id="3.40.50.150">
    <property type="entry name" value="Vaccinia Virus protein VP39"/>
    <property type="match status" value="1"/>
</dbReference>
<comment type="catalytic activity">
    <reaction evidence="6">
        <text>a 2'-deoxyadenosine in DNA + S-adenosyl-L-methionine = an N(6)-methyl-2'-deoxyadenosine in DNA + S-adenosyl-L-homocysteine + H(+)</text>
        <dbReference type="Rhea" id="RHEA:15197"/>
        <dbReference type="Rhea" id="RHEA-COMP:12418"/>
        <dbReference type="Rhea" id="RHEA-COMP:12419"/>
        <dbReference type="ChEBI" id="CHEBI:15378"/>
        <dbReference type="ChEBI" id="CHEBI:57856"/>
        <dbReference type="ChEBI" id="CHEBI:59789"/>
        <dbReference type="ChEBI" id="CHEBI:90615"/>
        <dbReference type="ChEBI" id="CHEBI:90616"/>
        <dbReference type="EC" id="2.1.1.72"/>
    </reaction>
</comment>
<dbReference type="GO" id="GO:0032259">
    <property type="term" value="P:methylation"/>
    <property type="evidence" value="ECO:0007669"/>
    <property type="project" value="UniProtKB-KW"/>
</dbReference>
<dbReference type="REBASE" id="292019">
    <property type="entry name" value="M.Eco3110ORF6480P"/>
</dbReference>
<keyword evidence="5" id="KW-0949">S-adenosyl-L-methionine</keyword>
<dbReference type="GO" id="GO:0043565">
    <property type="term" value="F:sequence-specific DNA binding"/>
    <property type="evidence" value="ECO:0007669"/>
    <property type="project" value="TreeGrafter"/>
</dbReference>
<dbReference type="EC" id="2.1.1.72" evidence="2"/>
<dbReference type="PANTHER" id="PTHR30481">
    <property type="entry name" value="DNA ADENINE METHYLASE"/>
    <property type="match status" value="1"/>
</dbReference>
<evidence type="ECO:0000313" key="9">
    <source>
        <dbReference type="Proteomes" id="UP000282435"/>
    </source>
</evidence>
<dbReference type="OrthoDB" id="9805629at2"/>
<gene>
    <name evidence="8" type="ORF">ELB75_06480</name>
</gene>
<dbReference type="EMBL" id="CP034670">
    <property type="protein sequence ID" value="AZR59697.1"/>
    <property type="molecule type" value="Genomic_DNA"/>
</dbReference>
<name>A0A3S9SJK5_EIKCO</name>
<feature type="binding site" evidence="7">
    <location>
        <position position="59"/>
    </location>
    <ligand>
        <name>S-adenosyl-L-methionine</name>
        <dbReference type="ChEBI" id="CHEBI:59789"/>
    </ligand>
</feature>
<feature type="binding site" evidence="7">
    <location>
        <position position="13"/>
    </location>
    <ligand>
        <name>S-adenosyl-L-methionine</name>
        <dbReference type="ChEBI" id="CHEBI:59789"/>
    </ligand>
</feature>
<dbReference type="PIRSF" id="PIRSF000398">
    <property type="entry name" value="M_m6A_EcoRV"/>
    <property type="match status" value="1"/>
</dbReference>
<evidence type="ECO:0000256" key="7">
    <source>
        <dbReference type="PIRSR" id="PIRSR000398-1"/>
    </source>
</evidence>
<protein>
    <recommendedName>
        <fullName evidence="2">site-specific DNA-methyltransferase (adenine-specific)</fullName>
        <ecNumber evidence="2">2.1.1.72</ecNumber>
    </recommendedName>
</protein>
<evidence type="ECO:0000256" key="3">
    <source>
        <dbReference type="ARBA" id="ARBA00022603"/>
    </source>
</evidence>
<dbReference type="AlphaFoldDB" id="A0A3S9SJK5"/>